<sequence length="304" mass="35464">MMQREQVSGIPSIRFLIPYFGQWPFWFDFFLEGCRRNPSIDWLLYTDCAIPASAPANVQFVSTSFSDYCALVSSRLGIDFQPRNAYKLCDIKPALGAVHVDDLQGYDFWAFGDIDVVYGDLRGYFTPERLRSKDLFATHSRRISGHLCLLRNTPLMRDAFRLIPDWQRRYEDQAHQALDEGAFSRIFVRHKNWPEPLRAFVARFNAWSQRSEFVEAHSTYTLHEDGRRVVADSWFLHNGRLTNSEQGNLELPYLHFMMWKNEQWKGVSADALIGPYELHLADSWQVGAQGWRPWPVGEVMNETR</sequence>
<dbReference type="AlphaFoldDB" id="A0A4Q9QTX8"/>
<reference evidence="1 2" key="1">
    <citation type="submission" date="2018-06" db="EMBL/GenBank/DDBJ databases">
        <title>Three novel Pseudomonas species isolated from symptomatic oak.</title>
        <authorList>
            <person name="Bueno-Gonzalez V."/>
            <person name="Brady C."/>
        </authorList>
    </citation>
    <scope>NUCLEOTIDE SEQUENCE [LARGE SCALE GENOMIC DNA]</scope>
    <source>
        <strain evidence="1 2">P9A</strain>
    </source>
</reference>
<organism evidence="1 2">
    <name type="scientific">Phytopseudomonas daroniae</name>
    <dbReference type="NCBI Taxonomy" id="2487519"/>
    <lineage>
        <taxon>Bacteria</taxon>
        <taxon>Pseudomonadati</taxon>
        <taxon>Pseudomonadota</taxon>
        <taxon>Gammaproteobacteria</taxon>
        <taxon>Pseudomonadales</taxon>
        <taxon>Pseudomonadaceae</taxon>
        <taxon>Phytopseudomonas</taxon>
    </lineage>
</organism>
<evidence type="ECO:0000313" key="1">
    <source>
        <dbReference type="EMBL" id="TBU84157.1"/>
    </source>
</evidence>
<dbReference type="InterPro" id="IPR046733">
    <property type="entry name" value="DUF6625"/>
</dbReference>
<keyword evidence="2" id="KW-1185">Reference proteome</keyword>
<dbReference type="OrthoDB" id="1910631at2"/>
<dbReference type="Proteomes" id="UP000292302">
    <property type="component" value="Unassembled WGS sequence"/>
</dbReference>
<evidence type="ECO:0000313" key="2">
    <source>
        <dbReference type="Proteomes" id="UP000292302"/>
    </source>
</evidence>
<accession>A0A4Q9QTX8</accession>
<name>A0A4Q9QTX8_9GAMM</name>
<evidence type="ECO:0008006" key="3">
    <source>
        <dbReference type="Google" id="ProtNLM"/>
    </source>
</evidence>
<dbReference type="Pfam" id="PF20330">
    <property type="entry name" value="DUF6625"/>
    <property type="match status" value="1"/>
</dbReference>
<gene>
    <name evidence="1" type="ORF">DNK06_00880</name>
</gene>
<comment type="caution">
    <text evidence="1">The sequence shown here is derived from an EMBL/GenBank/DDBJ whole genome shotgun (WGS) entry which is preliminary data.</text>
</comment>
<proteinExistence type="predicted"/>
<protein>
    <recommendedName>
        <fullName evidence="3">Glycosyl transferase</fullName>
    </recommendedName>
</protein>
<dbReference type="EMBL" id="QJUI01000001">
    <property type="protein sequence ID" value="TBU84157.1"/>
    <property type="molecule type" value="Genomic_DNA"/>
</dbReference>